<evidence type="ECO:0000313" key="9">
    <source>
        <dbReference type="EMBL" id="REL27480.1"/>
    </source>
</evidence>
<evidence type="ECO:0000256" key="2">
    <source>
        <dbReference type="ARBA" id="ARBA00009370"/>
    </source>
</evidence>
<dbReference type="InterPro" id="IPR036286">
    <property type="entry name" value="LexA/Signal_pep-like_sf"/>
</dbReference>
<dbReference type="Gene3D" id="2.10.109.10">
    <property type="entry name" value="Umud Fragment, subunit A"/>
    <property type="match status" value="1"/>
</dbReference>
<dbReference type="InterPro" id="IPR019758">
    <property type="entry name" value="Pept_S26A_signal_pept_1_CS"/>
</dbReference>
<dbReference type="Pfam" id="PF10502">
    <property type="entry name" value="Peptidase_S26"/>
    <property type="match status" value="1"/>
</dbReference>
<dbReference type="GO" id="GO:0016020">
    <property type="term" value="C:membrane"/>
    <property type="evidence" value="ECO:0007669"/>
    <property type="project" value="UniProtKB-SubCell"/>
</dbReference>
<dbReference type="RefSeq" id="WP_116008559.1">
    <property type="nucleotide sequence ID" value="NZ_QUOU01000001.1"/>
</dbReference>
<evidence type="ECO:0000259" key="8">
    <source>
        <dbReference type="Pfam" id="PF10502"/>
    </source>
</evidence>
<evidence type="ECO:0000256" key="4">
    <source>
        <dbReference type="ARBA" id="ARBA00019232"/>
    </source>
</evidence>
<feature type="domain" description="Peptidase S26" evidence="8">
    <location>
        <begin position="17"/>
        <end position="208"/>
    </location>
</feature>
<dbReference type="PROSITE" id="PS00761">
    <property type="entry name" value="SPASE_I_3"/>
    <property type="match status" value="1"/>
</dbReference>
<evidence type="ECO:0000313" key="10">
    <source>
        <dbReference type="Proteomes" id="UP000256478"/>
    </source>
</evidence>
<gene>
    <name evidence="9" type="primary">lepB</name>
    <name evidence="9" type="ORF">DXX93_13545</name>
</gene>
<dbReference type="EMBL" id="QUOU01000001">
    <property type="protein sequence ID" value="REL27480.1"/>
    <property type="molecule type" value="Genomic_DNA"/>
</dbReference>
<dbReference type="PRINTS" id="PR00727">
    <property type="entry name" value="LEADERPTASE"/>
</dbReference>
<dbReference type="InterPro" id="IPR000223">
    <property type="entry name" value="Pept_S26A_signal_pept_1"/>
</dbReference>
<comment type="subcellular location">
    <subcellularLocation>
        <location evidence="7">Membrane</location>
        <topology evidence="7">Multi-pass membrane protein</topology>
    </subcellularLocation>
</comment>
<feature type="active site" evidence="6">
    <location>
        <position position="43"/>
    </location>
</feature>
<sequence>MTRKLGNFFKVWLKENRAFVVFIALMCVFRSAVADWNDVPTGSMKPTIVEGDRIFINKMAYDLRVPFTHISLMKTGEPAYGDIVIFDSKAADERLVKRVIGLPGDTVAMQDNLVFINGHASSYQRVESPENVVGVNDYIEQVASPSEPNNKKYVVRTSQHKQPFDSFNTVTVPKDHYLVLGDNRDNSADSRFIGFVPREEIVGKSQHVAFSLNYDNYYLPRLDRLFKALDSTQS</sequence>
<dbReference type="GO" id="GO:0009003">
    <property type="term" value="F:signal peptidase activity"/>
    <property type="evidence" value="ECO:0007669"/>
    <property type="project" value="UniProtKB-EC"/>
</dbReference>
<dbReference type="SUPFAM" id="SSF51306">
    <property type="entry name" value="LexA/Signal peptidase"/>
    <property type="match status" value="1"/>
</dbReference>
<evidence type="ECO:0000256" key="1">
    <source>
        <dbReference type="ARBA" id="ARBA00000677"/>
    </source>
</evidence>
<accession>A0A3E0TSU3</accession>
<organism evidence="9 10">
    <name type="scientific">Thalassotalea euphylliae</name>
    <dbReference type="NCBI Taxonomy" id="1655234"/>
    <lineage>
        <taxon>Bacteria</taxon>
        <taxon>Pseudomonadati</taxon>
        <taxon>Pseudomonadota</taxon>
        <taxon>Gammaproteobacteria</taxon>
        <taxon>Alteromonadales</taxon>
        <taxon>Colwelliaceae</taxon>
        <taxon>Thalassotalea</taxon>
    </lineage>
</organism>
<dbReference type="PANTHER" id="PTHR43390">
    <property type="entry name" value="SIGNAL PEPTIDASE I"/>
    <property type="match status" value="1"/>
</dbReference>
<dbReference type="GO" id="GO:0006465">
    <property type="term" value="P:signal peptide processing"/>
    <property type="evidence" value="ECO:0007669"/>
    <property type="project" value="InterPro"/>
</dbReference>
<dbReference type="OrthoDB" id="9815782at2"/>
<dbReference type="EC" id="3.4.21.89" evidence="3 7"/>
<dbReference type="PANTHER" id="PTHR43390:SF1">
    <property type="entry name" value="CHLOROPLAST PROCESSING PEPTIDASE"/>
    <property type="match status" value="1"/>
</dbReference>
<dbReference type="CDD" id="cd06530">
    <property type="entry name" value="S26_SPase_I"/>
    <property type="match status" value="1"/>
</dbReference>
<keyword evidence="7" id="KW-0645">Protease</keyword>
<dbReference type="GO" id="GO:0004252">
    <property type="term" value="F:serine-type endopeptidase activity"/>
    <property type="evidence" value="ECO:0007669"/>
    <property type="project" value="InterPro"/>
</dbReference>
<dbReference type="AlphaFoldDB" id="A0A3E0TSU3"/>
<evidence type="ECO:0000256" key="5">
    <source>
        <dbReference type="ARBA" id="ARBA00022801"/>
    </source>
</evidence>
<feature type="active site" evidence="6">
    <location>
        <position position="97"/>
    </location>
</feature>
<dbReference type="PROSITE" id="PS00760">
    <property type="entry name" value="SPASE_I_2"/>
    <property type="match status" value="1"/>
</dbReference>
<name>A0A3E0TSU3_9GAMM</name>
<proteinExistence type="inferred from homology"/>
<comment type="similarity">
    <text evidence="2 7">Belongs to the peptidase S26 family.</text>
</comment>
<reference evidence="9 10" key="1">
    <citation type="submission" date="2018-08" db="EMBL/GenBank/DDBJ databases">
        <title>Thalassotalea euphylliae genome.</title>
        <authorList>
            <person name="Summers S."/>
            <person name="Rice S.A."/>
            <person name="Freckelton M.L."/>
            <person name="Nedved B.T."/>
            <person name="Hadfield M.G."/>
        </authorList>
    </citation>
    <scope>NUCLEOTIDE SEQUENCE [LARGE SCALE GENOMIC DNA]</scope>
    <source>
        <strain evidence="9 10">H1</strain>
    </source>
</reference>
<evidence type="ECO:0000256" key="3">
    <source>
        <dbReference type="ARBA" id="ARBA00013208"/>
    </source>
</evidence>
<protein>
    <recommendedName>
        <fullName evidence="4 7">Signal peptidase I</fullName>
        <ecNumber evidence="3 7">3.4.21.89</ecNumber>
    </recommendedName>
</protein>
<dbReference type="InterPro" id="IPR019533">
    <property type="entry name" value="Peptidase_S26"/>
</dbReference>
<evidence type="ECO:0000256" key="7">
    <source>
        <dbReference type="RuleBase" id="RU362042"/>
    </source>
</evidence>
<evidence type="ECO:0000256" key="6">
    <source>
        <dbReference type="PIRSR" id="PIRSR600223-1"/>
    </source>
</evidence>
<comment type="caution">
    <text evidence="9">The sequence shown here is derived from an EMBL/GenBank/DDBJ whole genome shotgun (WGS) entry which is preliminary data.</text>
</comment>
<dbReference type="NCBIfam" id="TIGR02227">
    <property type="entry name" value="sigpep_I_bact"/>
    <property type="match status" value="1"/>
</dbReference>
<comment type="catalytic activity">
    <reaction evidence="1 7">
        <text>Cleavage of hydrophobic, N-terminal signal or leader sequences from secreted and periplasmic proteins.</text>
        <dbReference type="EC" id="3.4.21.89"/>
    </reaction>
</comment>
<keyword evidence="5 7" id="KW-0378">Hydrolase</keyword>
<dbReference type="Proteomes" id="UP000256478">
    <property type="component" value="Unassembled WGS sequence"/>
</dbReference>
<dbReference type="InterPro" id="IPR019757">
    <property type="entry name" value="Pept_S26A_signal_pept_1_Lys-AS"/>
</dbReference>